<reference evidence="2 3" key="1">
    <citation type="submission" date="2018-10" db="EMBL/GenBank/DDBJ databases">
        <authorList>
            <person name="Ekblom R."/>
            <person name="Jareborg N."/>
        </authorList>
    </citation>
    <scope>NUCLEOTIDE SEQUENCE [LARGE SCALE GENOMIC DNA]</scope>
    <source>
        <tissue evidence="2">Muscle</tissue>
    </source>
</reference>
<comment type="caution">
    <text evidence="2">The sequence shown here is derived from an EMBL/GenBank/DDBJ whole genome shotgun (WGS) entry which is preliminary data.</text>
</comment>
<feature type="region of interest" description="Disordered" evidence="1">
    <location>
        <begin position="36"/>
        <end position="63"/>
    </location>
</feature>
<organism evidence="2 3">
    <name type="scientific">Gulo gulo</name>
    <name type="common">Wolverine</name>
    <name type="synonym">Gluton</name>
    <dbReference type="NCBI Taxonomy" id="48420"/>
    <lineage>
        <taxon>Eukaryota</taxon>
        <taxon>Metazoa</taxon>
        <taxon>Chordata</taxon>
        <taxon>Craniata</taxon>
        <taxon>Vertebrata</taxon>
        <taxon>Euteleostomi</taxon>
        <taxon>Mammalia</taxon>
        <taxon>Eutheria</taxon>
        <taxon>Laurasiatheria</taxon>
        <taxon>Carnivora</taxon>
        <taxon>Caniformia</taxon>
        <taxon>Musteloidea</taxon>
        <taxon>Mustelidae</taxon>
        <taxon>Guloninae</taxon>
        <taxon>Gulo</taxon>
    </lineage>
</organism>
<proteinExistence type="predicted"/>
<sequence>MGTSPRGSQLLDSEDRVAVAPPQMWDGAGLLEATETPLPERGTQSEPVTLSSGQSVLPTLESWSSSPSCPSGSPLLHRPQVSACWVCQHSCVAKCHVKL</sequence>
<accession>A0A9X9LF09</accession>
<name>A0A9X9LF09_GULGU</name>
<dbReference type="AlphaFoldDB" id="A0A9X9LF09"/>
<dbReference type="Proteomes" id="UP000269945">
    <property type="component" value="Unassembled WGS sequence"/>
</dbReference>
<evidence type="ECO:0000256" key="1">
    <source>
        <dbReference type="SAM" id="MobiDB-lite"/>
    </source>
</evidence>
<keyword evidence="3" id="KW-1185">Reference proteome</keyword>
<evidence type="ECO:0000313" key="2">
    <source>
        <dbReference type="EMBL" id="VCW66630.1"/>
    </source>
</evidence>
<protein>
    <submittedName>
        <fullName evidence="2">Uncharacterized protein</fullName>
    </submittedName>
</protein>
<dbReference type="EMBL" id="CYRY02001968">
    <property type="protein sequence ID" value="VCW66630.1"/>
    <property type="molecule type" value="Genomic_DNA"/>
</dbReference>
<feature type="compositionally biased region" description="Polar residues" evidence="1">
    <location>
        <begin position="42"/>
        <end position="56"/>
    </location>
</feature>
<evidence type="ECO:0000313" key="3">
    <source>
        <dbReference type="Proteomes" id="UP000269945"/>
    </source>
</evidence>
<gene>
    <name evidence="2" type="ORF">BN2614_LOCUS1</name>
</gene>